<keyword evidence="2" id="KW-0812">Transmembrane</keyword>
<dbReference type="AlphaFoldDB" id="A0A822V4E5"/>
<keyword evidence="2" id="KW-0472">Membrane</keyword>
<dbReference type="Proteomes" id="UP000192074">
    <property type="component" value="Unassembled WGS sequence"/>
</dbReference>
<feature type="compositionally biased region" description="Basic residues" evidence="1">
    <location>
        <begin position="1"/>
        <end position="10"/>
    </location>
</feature>
<feature type="region of interest" description="Disordered" evidence="1">
    <location>
        <begin position="1"/>
        <end position="25"/>
    </location>
</feature>
<evidence type="ECO:0000256" key="1">
    <source>
        <dbReference type="SAM" id="MobiDB-lite"/>
    </source>
</evidence>
<protein>
    <submittedName>
        <fullName evidence="3">Uncharacterized protein</fullName>
    </submittedName>
</protein>
<evidence type="ECO:0000256" key="2">
    <source>
        <dbReference type="SAM" id="Phobius"/>
    </source>
</evidence>
<comment type="caution">
    <text evidence="3">The sequence shown here is derived from an EMBL/GenBank/DDBJ whole genome shotgun (WGS) entry which is preliminary data.</text>
</comment>
<organism evidence="3 4">
    <name type="scientific">Agrobacterium tumefaciens str. B6</name>
    <dbReference type="NCBI Taxonomy" id="1183423"/>
    <lineage>
        <taxon>Bacteria</taxon>
        <taxon>Pseudomonadati</taxon>
        <taxon>Pseudomonadota</taxon>
        <taxon>Alphaproteobacteria</taxon>
        <taxon>Hyphomicrobiales</taxon>
        <taxon>Rhizobiaceae</taxon>
        <taxon>Rhizobium/Agrobacterium group</taxon>
        <taxon>Agrobacterium</taxon>
        <taxon>Agrobacterium tumefaciens complex</taxon>
    </lineage>
</organism>
<reference evidence="3 4" key="1">
    <citation type="submission" date="2016-01" db="EMBL/GenBank/DDBJ databases">
        <authorList>
            <person name="Regsiter A."/>
            <person name="william w."/>
        </authorList>
    </citation>
    <scope>NUCLEOTIDE SEQUENCE [LARGE SCALE GENOMIC DNA]</scope>
    <source>
        <strain evidence="3 4">B6</strain>
    </source>
</reference>
<feature type="transmembrane region" description="Helical" evidence="2">
    <location>
        <begin position="53"/>
        <end position="73"/>
    </location>
</feature>
<dbReference type="EMBL" id="FCNL01000022">
    <property type="protein sequence ID" value="CVI18897.1"/>
    <property type="molecule type" value="Genomic_DNA"/>
</dbReference>
<name>A0A822V4E5_AGRTU</name>
<accession>A0A822V4E5</accession>
<gene>
    <name evidence="3" type="ORF">AGR4A_Cc50002</name>
</gene>
<proteinExistence type="predicted"/>
<evidence type="ECO:0000313" key="3">
    <source>
        <dbReference type="EMBL" id="CVI18897.1"/>
    </source>
</evidence>
<evidence type="ECO:0000313" key="4">
    <source>
        <dbReference type="Proteomes" id="UP000192074"/>
    </source>
</evidence>
<keyword evidence="2" id="KW-1133">Transmembrane helix</keyword>
<sequence length="76" mass="8569">MRLRIGKRHASAIGEDGSWNHDQARGAGTGMGGIVTMRTATARFRFMGRILRVFLRAVVPIICMMRMGIVVFHRRL</sequence>